<protein>
    <recommendedName>
        <fullName evidence="3">HNH endonuclease</fullName>
    </recommendedName>
</protein>
<dbReference type="EMBL" id="DAEQIJ010000001">
    <property type="protein sequence ID" value="HBH2618427.1"/>
    <property type="molecule type" value="Genomic_DNA"/>
</dbReference>
<evidence type="ECO:0000313" key="2">
    <source>
        <dbReference type="Proteomes" id="UP000879542"/>
    </source>
</evidence>
<sequence>MNHYHPKSKYPYEVLVWENLLFSCGMCNNKKRAYDTDLEPIINPTEYKPKEILTLAKFFICKQK</sequence>
<dbReference type="AlphaFoldDB" id="A0A9P3WRY3"/>
<evidence type="ECO:0008006" key="3">
    <source>
        <dbReference type="Google" id="ProtNLM"/>
    </source>
</evidence>
<dbReference type="Proteomes" id="UP000879542">
    <property type="component" value="Unassembled WGS sequence"/>
</dbReference>
<accession>A0A9P3WRY3</accession>
<dbReference type="Gene3D" id="1.10.30.50">
    <property type="match status" value="1"/>
</dbReference>
<reference evidence="1" key="2">
    <citation type="submission" date="2021-06" db="EMBL/GenBank/DDBJ databases">
        <authorList>
            <consortium name="NCBI Pathogen Detection Project"/>
        </authorList>
    </citation>
    <scope>NUCLEOTIDE SEQUENCE</scope>
    <source>
        <strain evidence="1">Clostridioides</strain>
    </source>
</reference>
<evidence type="ECO:0000313" key="1">
    <source>
        <dbReference type="EMBL" id="HBH2618427.1"/>
    </source>
</evidence>
<proteinExistence type="predicted"/>
<comment type="caution">
    <text evidence="1">The sequence shown here is derived from an EMBL/GenBank/DDBJ whole genome shotgun (WGS) entry which is preliminary data.</text>
</comment>
<organism evidence="1 2">
    <name type="scientific">Clostridioides difficile</name>
    <name type="common">Peptoclostridium difficile</name>
    <dbReference type="NCBI Taxonomy" id="1496"/>
    <lineage>
        <taxon>Bacteria</taxon>
        <taxon>Bacillati</taxon>
        <taxon>Bacillota</taxon>
        <taxon>Clostridia</taxon>
        <taxon>Peptostreptococcales</taxon>
        <taxon>Peptostreptococcaceae</taxon>
        <taxon>Clostridioides</taxon>
    </lineage>
</organism>
<dbReference type="RefSeq" id="WP_003428883.1">
    <property type="nucleotide sequence ID" value="NZ_AP025558.1"/>
</dbReference>
<reference evidence="1" key="1">
    <citation type="journal article" date="2018" name="Genome Biol.">
        <title>SKESA: strategic k-mer extension for scrupulous assemblies.</title>
        <authorList>
            <person name="Souvorov A."/>
            <person name="Agarwala R."/>
            <person name="Lipman D.J."/>
        </authorList>
    </citation>
    <scope>NUCLEOTIDE SEQUENCE</scope>
    <source>
        <strain evidence="1">Clostridioides</strain>
    </source>
</reference>
<name>A0A9P3WRY3_CLODI</name>
<gene>
    <name evidence="1" type="ORF">KRQ00_000148</name>
</gene>